<reference evidence="3" key="1">
    <citation type="journal article" date="2023" name="Int. J. Syst. Evol. Microbiol.">
        <title>&lt;i&gt;Clostridium folliculivorans&lt;/i&gt; sp. nov., isolated from soil samples of an organic paddy in Japan.</title>
        <authorList>
            <person name="Tazawa J."/>
            <person name="Kobayashi H."/>
            <person name="Tanizawa Y."/>
            <person name="Uchino A."/>
            <person name="Tanaka F."/>
            <person name="Urashima Y."/>
            <person name="Miura S."/>
            <person name="Sakamoto M."/>
            <person name="Ohkuma M."/>
            <person name="Tohno M."/>
        </authorList>
    </citation>
    <scope>NUCLEOTIDE SEQUENCE</scope>
    <source>
        <strain evidence="3">D1-1</strain>
    </source>
</reference>
<evidence type="ECO:0000256" key="1">
    <source>
        <dbReference type="SAM" id="Phobius"/>
    </source>
</evidence>
<keyword evidence="1" id="KW-0472">Membrane</keyword>
<dbReference type="PANTHER" id="PTHR10587:SF125">
    <property type="entry name" value="POLYSACCHARIDE DEACETYLASE YHEN-RELATED"/>
    <property type="match status" value="1"/>
</dbReference>
<dbReference type="GO" id="GO:0016810">
    <property type="term" value="F:hydrolase activity, acting on carbon-nitrogen (but not peptide) bonds"/>
    <property type="evidence" value="ECO:0007669"/>
    <property type="project" value="InterPro"/>
</dbReference>
<dbReference type="PROSITE" id="PS51677">
    <property type="entry name" value="NODB"/>
    <property type="match status" value="1"/>
</dbReference>
<keyword evidence="4" id="KW-1185">Reference proteome</keyword>
<keyword evidence="1" id="KW-0812">Transmembrane</keyword>
<proteinExistence type="predicted"/>
<evidence type="ECO:0000313" key="3">
    <source>
        <dbReference type="EMBL" id="GKU23513.1"/>
    </source>
</evidence>
<dbReference type="EMBL" id="BQXY01000001">
    <property type="protein sequence ID" value="GKU23513.1"/>
    <property type="molecule type" value="Genomic_DNA"/>
</dbReference>
<keyword evidence="1" id="KW-1133">Transmembrane helix</keyword>
<evidence type="ECO:0000259" key="2">
    <source>
        <dbReference type="PROSITE" id="PS51677"/>
    </source>
</evidence>
<evidence type="ECO:0000313" key="4">
    <source>
        <dbReference type="Proteomes" id="UP001057868"/>
    </source>
</evidence>
<comment type="caution">
    <text evidence="3">The sequence shown here is derived from an EMBL/GenBank/DDBJ whole genome shotgun (WGS) entry which is preliminary data.</text>
</comment>
<dbReference type="GO" id="GO:0005975">
    <property type="term" value="P:carbohydrate metabolic process"/>
    <property type="evidence" value="ECO:0007669"/>
    <property type="project" value="InterPro"/>
</dbReference>
<feature type="transmembrane region" description="Helical" evidence="1">
    <location>
        <begin position="43"/>
        <end position="63"/>
    </location>
</feature>
<dbReference type="Pfam" id="PF01522">
    <property type="entry name" value="Polysacc_deac_1"/>
    <property type="match status" value="1"/>
</dbReference>
<name>A0A9W5XYZ5_9CLOT</name>
<dbReference type="SUPFAM" id="SSF88713">
    <property type="entry name" value="Glycoside hydrolase/deacetylase"/>
    <property type="match status" value="1"/>
</dbReference>
<dbReference type="PANTHER" id="PTHR10587">
    <property type="entry name" value="GLYCOSYL TRANSFERASE-RELATED"/>
    <property type="match status" value="1"/>
</dbReference>
<dbReference type="InterPro" id="IPR050248">
    <property type="entry name" value="Polysacc_deacetylase_ArnD"/>
</dbReference>
<dbReference type="AlphaFoldDB" id="A0A9W5XYZ5"/>
<accession>A0A9W5XYZ5</accession>
<dbReference type="CDD" id="cd10944">
    <property type="entry name" value="CE4_SmPgdA_like"/>
    <property type="match status" value="1"/>
</dbReference>
<organism evidence="3 4">
    <name type="scientific">Clostridium folliculivorans</name>
    <dbReference type="NCBI Taxonomy" id="2886038"/>
    <lineage>
        <taxon>Bacteria</taxon>
        <taxon>Bacillati</taxon>
        <taxon>Bacillota</taxon>
        <taxon>Clostridia</taxon>
        <taxon>Eubacteriales</taxon>
        <taxon>Clostridiaceae</taxon>
        <taxon>Clostridium</taxon>
    </lineage>
</organism>
<dbReference type="InterPro" id="IPR011330">
    <property type="entry name" value="Glyco_hydro/deAcase_b/a-brl"/>
</dbReference>
<feature type="domain" description="NodB homology" evidence="2">
    <location>
        <begin position="154"/>
        <end position="356"/>
    </location>
</feature>
<dbReference type="InterPro" id="IPR002509">
    <property type="entry name" value="NODB_dom"/>
</dbReference>
<feature type="transmembrane region" description="Helical" evidence="1">
    <location>
        <begin position="12"/>
        <end position="31"/>
    </location>
</feature>
<dbReference type="Proteomes" id="UP001057868">
    <property type="component" value="Unassembled WGS sequence"/>
</dbReference>
<dbReference type="Gene3D" id="3.20.20.370">
    <property type="entry name" value="Glycoside hydrolase/deacetylase"/>
    <property type="match status" value="1"/>
</dbReference>
<protein>
    <recommendedName>
        <fullName evidence="2">NodB homology domain-containing protein</fullName>
    </recommendedName>
</protein>
<sequence length="359" mass="41626">MLKLIGYPSNNYFSLGEVISLIMLKIFKFVKKTFTKLMKMLKFFIFSIIFLTLTLILSTVILIDRYIISSNYDLTVKQNNFSNLYNEKNWIITYEANDTIFNFKYLELDSILSSKNISNTTNTNTNTPINDIIPINSTKTSIRFEDALLEDGKKIVYLTFDDGPSTTITPKVLETLKKYNINATFFLLGNNIQKNSHTRSLVRNIYTYGNAIGNHTYSHDLNKLYPNNKIDTDYFMSEVYRTNTILKDILGNKFNTRLIRLPGGYMSRSYYHDPNLPYFDQRLKQEKYLSVDWNASDSDAEGKKKISQELLQMVKESVSNKNKVIILMHDTYGKEETAKALPSIIEYLSAQGYEFKTLE</sequence>
<gene>
    <name evidence="3" type="ORF">CFOLD11_03390</name>
</gene>